<evidence type="ECO:0000313" key="3">
    <source>
        <dbReference type="EMBL" id="GAB0187033.1"/>
    </source>
</evidence>
<dbReference type="AlphaFoldDB" id="A0ABC9WNK2"/>
<gene>
    <name evidence="3" type="ORF">GRJ2_001168600</name>
</gene>
<dbReference type="EMBL" id="BAAFJT010000003">
    <property type="protein sequence ID" value="GAB0187033.1"/>
    <property type="molecule type" value="Genomic_DNA"/>
</dbReference>
<proteinExistence type="predicted"/>
<name>A0ABC9WNK2_GRUJA</name>
<keyword evidence="2" id="KW-0732">Signal</keyword>
<sequence length="116" mass="13300">MWSLLCWLNFILWTGDDPPHVLKKQPGEKALIPCKCRFRSSHNSGSHLPAKNLSSARRPPDKENQMVNLVADRKVFFINYFTLQVLYCGHLYPQTRHDLAPALQTAQAGKPYKIPQ</sequence>
<evidence type="ECO:0000256" key="2">
    <source>
        <dbReference type="SAM" id="SignalP"/>
    </source>
</evidence>
<protein>
    <submittedName>
        <fullName evidence="3">Uncharacterized protein</fullName>
    </submittedName>
</protein>
<organism evidence="3 4">
    <name type="scientific">Grus japonensis</name>
    <name type="common">Japanese crane</name>
    <name type="synonym">Red-crowned crane</name>
    <dbReference type="NCBI Taxonomy" id="30415"/>
    <lineage>
        <taxon>Eukaryota</taxon>
        <taxon>Metazoa</taxon>
        <taxon>Chordata</taxon>
        <taxon>Craniata</taxon>
        <taxon>Vertebrata</taxon>
        <taxon>Euteleostomi</taxon>
        <taxon>Archelosauria</taxon>
        <taxon>Archosauria</taxon>
        <taxon>Dinosauria</taxon>
        <taxon>Saurischia</taxon>
        <taxon>Theropoda</taxon>
        <taxon>Coelurosauria</taxon>
        <taxon>Aves</taxon>
        <taxon>Neognathae</taxon>
        <taxon>Neoaves</taxon>
        <taxon>Gruiformes</taxon>
        <taxon>Gruidae</taxon>
        <taxon>Grus</taxon>
    </lineage>
</organism>
<comment type="caution">
    <text evidence="3">The sequence shown here is derived from an EMBL/GenBank/DDBJ whole genome shotgun (WGS) entry which is preliminary data.</text>
</comment>
<reference evidence="3 4" key="1">
    <citation type="submission" date="2024-06" db="EMBL/GenBank/DDBJ databases">
        <title>The draft genome of Grus japonensis, version 3.</title>
        <authorList>
            <person name="Nabeshima K."/>
            <person name="Suzuki S."/>
            <person name="Onuma M."/>
        </authorList>
    </citation>
    <scope>NUCLEOTIDE SEQUENCE [LARGE SCALE GENOMIC DNA]</scope>
    <source>
        <strain evidence="3 4">451A</strain>
    </source>
</reference>
<feature type="signal peptide" evidence="2">
    <location>
        <begin position="1"/>
        <end position="15"/>
    </location>
</feature>
<evidence type="ECO:0000256" key="1">
    <source>
        <dbReference type="SAM" id="MobiDB-lite"/>
    </source>
</evidence>
<feature type="region of interest" description="Disordered" evidence="1">
    <location>
        <begin position="41"/>
        <end position="63"/>
    </location>
</feature>
<feature type="chain" id="PRO_5044758830" evidence="2">
    <location>
        <begin position="16"/>
        <end position="116"/>
    </location>
</feature>
<dbReference type="Proteomes" id="UP001623348">
    <property type="component" value="Unassembled WGS sequence"/>
</dbReference>
<evidence type="ECO:0000313" key="4">
    <source>
        <dbReference type="Proteomes" id="UP001623348"/>
    </source>
</evidence>
<accession>A0ABC9WNK2</accession>
<keyword evidence="4" id="KW-1185">Reference proteome</keyword>